<comment type="caution">
    <text evidence="5">The sequence shown here is derived from an EMBL/GenBank/DDBJ whole genome shotgun (WGS) entry which is preliminary data.</text>
</comment>
<dbReference type="EMBL" id="JBAHYK010000610">
    <property type="protein sequence ID" value="KAL0572597.1"/>
    <property type="molecule type" value="Genomic_DNA"/>
</dbReference>
<dbReference type="InterPro" id="IPR017853">
    <property type="entry name" value="GH"/>
</dbReference>
<dbReference type="PANTHER" id="PTHR35273">
    <property type="entry name" value="ALPHA-1,4 POLYGALACTOSAMINIDASE, PUTATIVE (AFU_ORTHOLOGUE AFUA_3G07890)-RELATED"/>
    <property type="match status" value="1"/>
</dbReference>
<evidence type="ECO:0000259" key="4">
    <source>
        <dbReference type="Pfam" id="PF03537"/>
    </source>
</evidence>
<comment type="catalytic activity">
    <reaction evidence="1">
        <text>Hydrolysis of terminal, non-reducing alpha-D-galactose residues in alpha-D-galactosides, including galactose oligosaccharides, galactomannans and galactolipids.</text>
        <dbReference type="EC" id="3.2.1.22"/>
    </reaction>
</comment>
<organism evidence="5 6">
    <name type="scientific">Marasmius crinis-equi</name>
    <dbReference type="NCBI Taxonomy" id="585013"/>
    <lineage>
        <taxon>Eukaryota</taxon>
        <taxon>Fungi</taxon>
        <taxon>Dikarya</taxon>
        <taxon>Basidiomycota</taxon>
        <taxon>Agaricomycotina</taxon>
        <taxon>Agaricomycetes</taxon>
        <taxon>Agaricomycetidae</taxon>
        <taxon>Agaricales</taxon>
        <taxon>Marasmiineae</taxon>
        <taxon>Marasmiaceae</taxon>
        <taxon>Marasmius</taxon>
    </lineage>
</organism>
<gene>
    <name evidence="5" type="ORF">V5O48_009375</name>
</gene>
<proteinExistence type="predicted"/>
<dbReference type="Proteomes" id="UP001465976">
    <property type="component" value="Unassembled WGS sequence"/>
</dbReference>
<evidence type="ECO:0000256" key="1">
    <source>
        <dbReference type="ARBA" id="ARBA00001255"/>
    </source>
</evidence>
<feature type="chain" id="PRO_5047443503" description="alpha-galactosidase" evidence="3">
    <location>
        <begin position="21"/>
        <end position="276"/>
    </location>
</feature>
<feature type="signal peptide" evidence="3">
    <location>
        <begin position="1"/>
        <end position="20"/>
    </location>
</feature>
<dbReference type="EC" id="3.2.1.22" evidence="2"/>
<reference evidence="5 6" key="1">
    <citation type="submission" date="2024-02" db="EMBL/GenBank/DDBJ databases">
        <title>A draft genome for the cacao thread blight pathogen Marasmius crinis-equi.</title>
        <authorList>
            <person name="Cohen S.P."/>
            <person name="Baruah I.K."/>
            <person name="Amoako-Attah I."/>
            <person name="Bukari Y."/>
            <person name="Meinhardt L.W."/>
            <person name="Bailey B.A."/>
        </authorList>
    </citation>
    <scope>NUCLEOTIDE SEQUENCE [LARGE SCALE GENOMIC DNA]</scope>
    <source>
        <strain evidence="5 6">GH-76</strain>
    </source>
</reference>
<evidence type="ECO:0000256" key="3">
    <source>
        <dbReference type="SAM" id="SignalP"/>
    </source>
</evidence>
<dbReference type="SUPFAM" id="SSF51445">
    <property type="entry name" value="(Trans)glycosidases"/>
    <property type="match status" value="1"/>
</dbReference>
<dbReference type="InterPro" id="IPR004352">
    <property type="entry name" value="GH114_TIM-barrel"/>
</dbReference>
<evidence type="ECO:0000256" key="2">
    <source>
        <dbReference type="ARBA" id="ARBA00012755"/>
    </source>
</evidence>
<keyword evidence="3" id="KW-0732">Signal</keyword>
<dbReference type="Pfam" id="PF03537">
    <property type="entry name" value="Glyco_hydro_114"/>
    <property type="match status" value="1"/>
</dbReference>
<sequence>MISSTLLLLALSLFTSSTNAAATKRAITPLPANGKFDYQIGGAYTPASDVAVVTRDRTDSPVSGKYNICYVNAFQTQDGEQSFWQSSQNDHLLLRKSNGDYFIDPDWPDEFILDTSTDANRQELAAIVNGWIDGCQQKGFNAIEADNLDTFTRTNGLLSESDNLAYAKLLADHAHSIGLAFGQKNAGGELEGQGKAQVGFDFAVAEQCQEFDECDSYTDVYGNQVLEIEYVNEDLSQDGLQNWEDACSARGSEISVIYRDVKVSPPGSGSYVYQEC</sequence>
<dbReference type="Gene3D" id="3.20.20.70">
    <property type="entry name" value="Aldolase class I"/>
    <property type="match status" value="1"/>
</dbReference>
<protein>
    <recommendedName>
        <fullName evidence="2">alpha-galactosidase</fullName>
        <ecNumber evidence="2">3.2.1.22</ecNumber>
    </recommendedName>
</protein>
<keyword evidence="6" id="KW-1185">Reference proteome</keyword>
<dbReference type="InterPro" id="IPR013785">
    <property type="entry name" value="Aldolase_TIM"/>
</dbReference>
<evidence type="ECO:0000313" key="5">
    <source>
        <dbReference type="EMBL" id="KAL0572597.1"/>
    </source>
</evidence>
<accession>A0ABR3FB94</accession>
<evidence type="ECO:0000313" key="6">
    <source>
        <dbReference type="Proteomes" id="UP001465976"/>
    </source>
</evidence>
<name>A0ABR3FB94_9AGAR</name>
<feature type="domain" description="Glycoside-hydrolase family GH114 TIM-barrel" evidence="4">
    <location>
        <begin position="35"/>
        <end position="263"/>
    </location>
</feature>
<dbReference type="PANTHER" id="PTHR35273:SF2">
    <property type="entry name" value="ALPHA-GALACTOSIDASE"/>
    <property type="match status" value="1"/>
</dbReference>